<dbReference type="RefSeq" id="WP_092532580.1">
    <property type="nucleotide sequence ID" value="NZ_FOWW01000007.1"/>
</dbReference>
<proteinExistence type="predicted"/>
<keyword evidence="2" id="KW-1185">Reference proteome</keyword>
<dbReference type="OrthoDB" id="5179393at2"/>
<protein>
    <recommendedName>
        <fullName evidence="3">Peptide chain release factor 1 (ERF1)</fullName>
    </recommendedName>
</protein>
<evidence type="ECO:0008006" key="3">
    <source>
        <dbReference type="Google" id="ProtNLM"/>
    </source>
</evidence>
<dbReference type="EMBL" id="FOWW01000007">
    <property type="protein sequence ID" value="SFQ43404.1"/>
    <property type="molecule type" value="Genomic_DNA"/>
</dbReference>
<sequence>MHTTGLRELVSTDGPFASVYFDDSHDTADAEKLLDLRWRELRERLTEQGAAEPALTALETAIKEGDRPVGRSGRALVAAADRVLLDRHLDQPPATTEARLSDLPYVLPLVTYGEPGPVHVIALIDRIGAELVAVDPYGQVTVEQITEGTDYPVHAVTHVGQIRRHMEERVEETIKLNLKQVADDIDKLVQRTGAELVIVAGEVKNRSALKEQLSDRVRPIAHEVTSGSRADGIDQDVLHADIERIVAKAKENKRADVLARFEQEMGRDGGLAVQGLQAVTTALREANVTTLLVADPGDAAGTTVLVGPEPNYVAMQRGELGDLDATRRRADEALPLAAIATDADLVHTGQRLDLVEGFGALLRHD</sequence>
<dbReference type="InterPro" id="IPR042226">
    <property type="entry name" value="eFR1_2_sf"/>
</dbReference>
<evidence type="ECO:0000313" key="1">
    <source>
        <dbReference type="EMBL" id="SFQ43404.1"/>
    </source>
</evidence>
<dbReference type="AlphaFoldDB" id="A0A1I5YGR4"/>
<dbReference type="InterPro" id="IPR040701">
    <property type="entry name" value="Bact_RF_family2"/>
</dbReference>
<reference evidence="2" key="1">
    <citation type="submission" date="2016-10" db="EMBL/GenBank/DDBJ databases">
        <authorList>
            <person name="Varghese N."/>
            <person name="Submissions S."/>
        </authorList>
    </citation>
    <scope>NUCLEOTIDE SEQUENCE [LARGE SCALE GENOMIC DNA]</scope>
    <source>
        <strain evidence="2">CGMCC 4.5579</strain>
    </source>
</reference>
<gene>
    <name evidence="1" type="ORF">SAMN05421810_107149</name>
</gene>
<evidence type="ECO:0000313" key="2">
    <source>
        <dbReference type="Proteomes" id="UP000198727"/>
    </source>
</evidence>
<organism evidence="1 2">
    <name type="scientific">Amycolatopsis arida</name>
    <dbReference type="NCBI Taxonomy" id="587909"/>
    <lineage>
        <taxon>Bacteria</taxon>
        <taxon>Bacillati</taxon>
        <taxon>Actinomycetota</taxon>
        <taxon>Actinomycetes</taxon>
        <taxon>Pseudonocardiales</taxon>
        <taxon>Pseudonocardiaceae</taxon>
        <taxon>Amycolatopsis</taxon>
    </lineage>
</organism>
<dbReference type="Gene3D" id="3.30.1330.30">
    <property type="match status" value="1"/>
</dbReference>
<accession>A0A1I5YGR4</accession>
<name>A0A1I5YGR4_9PSEU</name>
<dbReference type="Proteomes" id="UP000198727">
    <property type="component" value="Unassembled WGS sequence"/>
</dbReference>
<dbReference type="STRING" id="587909.SAMN05421810_107149"/>
<dbReference type="Pfam" id="PF18844">
    <property type="entry name" value="baeRF_family2"/>
    <property type="match status" value="1"/>
</dbReference>
<dbReference type="Gene3D" id="3.30.420.60">
    <property type="entry name" value="eRF1 domain 2"/>
    <property type="match status" value="1"/>
</dbReference>
<dbReference type="InterPro" id="IPR029064">
    <property type="entry name" value="Ribosomal_eL30-like_sf"/>
</dbReference>